<sequence>MRHSEVICRACAECPVCQMGVSRVEVDVTCVPVVGMPGACRNAFRVINDTPSLVDNHIMNDLFYIVNTAEREPASNGSTTRWKPILYRMKCLTHVARIESSIVGSQRRWTVNKKRKLANLVDLNLRYIISHINESVRRFIRYSIGMEIEAPQSWFPTTGHRDLSTILNIPSKKPLVPVQKQHPPSRSIQKIQMISSRQSNPASCALPHDLGR</sequence>
<feature type="compositionally biased region" description="Polar residues" evidence="1">
    <location>
        <begin position="193"/>
        <end position="202"/>
    </location>
</feature>
<keyword evidence="3" id="KW-1185">Reference proteome</keyword>
<dbReference type="Proteomes" id="UP000700596">
    <property type="component" value="Unassembled WGS sequence"/>
</dbReference>
<organism evidence="2 3">
    <name type="scientific">Dendryphion nanum</name>
    <dbReference type="NCBI Taxonomy" id="256645"/>
    <lineage>
        <taxon>Eukaryota</taxon>
        <taxon>Fungi</taxon>
        <taxon>Dikarya</taxon>
        <taxon>Ascomycota</taxon>
        <taxon>Pezizomycotina</taxon>
        <taxon>Dothideomycetes</taxon>
        <taxon>Pleosporomycetidae</taxon>
        <taxon>Pleosporales</taxon>
        <taxon>Torulaceae</taxon>
        <taxon>Dendryphion</taxon>
    </lineage>
</organism>
<protein>
    <submittedName>
        <fullName evidence="2">Uncharacterized protein</fullName>
    </submittedName>
</protein>
<dbReference type="EMBL" id="JAGMWT010000011">
    <property type="protein sequence ID" value="KAH7119883.1"/>
    <property type="molecule type" value="Genomic_DNA"/>
</dbReference>
<name>A0A9P9IFF6_9PLEO</name>
<evidence type="ECO:0000256" key="1">
    <source>
        <dbReference type="SAM" id="MobiDB-lite"/>
    </source>
</evidence>
<reference evidence="2" key="1">
    <citation type="journal article" date="2021" name="Nat. Commun.">
        <title>Genetic determinants of endophytism in the Arabidopsis root mycobiome.</title>
        <authorList>
            <person name="Mesny F."/>
            <person name="Miyauchi S."/>
            <person name="Thiergart T."/>
            <person name="Pickel B."/>
            <person name="Atanasova L."/>
            <person name="Karlsson M."/>
            <person name="Huettel B."/>
            <person name="Barry K.W."/>
            <person name="Haridas S."/>
            <person name="Chen C."/>
            <person name="Bauer D."/>
            <person name="Andreopoulos W."/>
            <person name="Pangilinan J."/>
            <person name="LaButti K."/>
            <person name="Riley R."/>
            <person name="Lipzen A."/>
            <person name="Clum A."/>
            <person name="Drula E."/>
            <person name="Henrissat B."/>
            <person name="Kohler A."/>
            <person name="Grigoriev I.V."/>
            <person name="Martin F.M."/>
            <person name="Hacquard S."/>
        </authorList>
    </citation>
    <scope>NUCLEOTIDE SEQUENCE</scope>
    <source>
        <strain evidence="2">MPI-CAGE-CH-0243</strain>
    </source>
</reference>
<accession>A0A9P9IFF6</accession>
<gene>
    <name evidence="2" type="ORF">B0J11DRAFT_71856</name>
</gene>
<dbReference type="AlphaFoldDB" id="A0A9P9IFF6"/>
<evidence type="ECO:0000313" key="3">
    <source>
        <dbReference type="Proteomes" id="UP000700596"/>
    </source>
</evidence>
<evidence type="ECO:0000313" key="2">
    <source>
        <dbReference type="EMBL" id="KAH7119883.1"/>
    </source>
</evidence>
<feature type="region of interest" description="Disordered" evidence="1">
    <location>
        <begin position="193"/>
        <end position="212"/>
    </location>
</feature>
<proteinExistence type="predicted"/>
<comment type="caution">
    <text evidence="2">The sequence shown here is derived from an EMBL/GenBank/DDBJ whole genome shotgun (WGS) entry which is preliminary data.</text>
</comment>